<evidence type="ECO:0000313" key="2">
    <source>
        <dbReference type="EMBL" id="VEN37701.1"/>
    </source>
</evidence>
<dbReference type="AlphaFoldDB" id="A0A653BQ25"/>
<name>A0A653BQ25_CALMS</name>
<evidence type="ECO:0000313" key="3">
    <source>
        <dbReference type="Proteomes" id="UP000410492"/>
    </source>
</evidence>
<organism evidence="2 3">
    <name type="scientific">Callosobruchus maculatus</name>
    <name type="common">Southern cowpea weevil</name>
    <name type="synonym">Pulse bruchid</name>
    <dbReference type="NCBI Taxonomy" id="64391"/>
    <lineage>
        <taxon>Eukaryota</taxon>
        <taxon>Metazoa</taxon>
        <taxon>Ecdysozoa</taxon>
        <taxon>Arthropoda</taxon>
        <taxon>Hexapoda</taxon>
        <taxon>Insecta</taxon>
        <taxon>Pterygota</taxon>
        <taxon>Neoptera</taxon>
        <taxon>Endopterygota</taxon>
        <taxon>Coleoptera</taxon>
        <taxon>Polyphaga</taxon>
        <taxon>Cucujiformia</taxon>
        <taxon>Chrysomeloidea</taxon>
        <taxon>Chrysomelidae</taxon>
        <taxon>Bruchinae</taxon>
        <taxon>Bruchini</taxon>
        <taxon>Callosobruchus</taxon>
    </lineage>
</organism>
<dbReference type="EMBL" id="CAACVG010003655">
    <property type="protein sequence ID" value="VEN37701.1"/>
    <property type="molecule type" value="Genomic_DNA"/>
</dbReference>
<gene>
    <name evidence="2" type="ORF">CALMAC_LOCUS2867</name>
</gene>
<feature type="signal peptide" evidence="1">
    <location>
        <begin position="1"/>
        <end position="25"/>
    </location>
</feature>
<proteinExistence type="predicted"/>
<keyword evidence="3" id="KW-1185">Reference proteome</keyword>
<reference evidence="2 3" key="1">
    <citation type="submission" date="2019-01" db="EMBL/GenBank/DDBJ databases">
        <authorList>
            <person name="Sayadi A."/>
        </authorList>
    </citation>
    <scope>NUCLEOTIDE SEQUENCE [LARGE SCALE GENOMIC DNA]</scope>
</reference>
<protein>
    <submittedName>
        <fullName evidence="2">Uncharacterized protein</fullName>
    </submittedName>
</protein>
<keyword evidence="1" id="KW-0732">Signal</keyword>
<feature type="chain" id="PRO_5025031408" evidence="1">
    <location>
        <begin position="26"/>
        <end position="315"/>
    </location>
</feature>
<sequence>MNALLRSSGWFIFVISVTLVTNAISQDLSNLGISIENAVREGLAPLKNLGPLITQSVNGALRPSQNNKMPGRTYSTYSGNMFSNQFMNRPPYMFGQEGLNELDGLGESIVSGVFNQLNPLENIGQQIEQNVFQALEPMRALEVTASMKSGIGGTTTVTYLPAGKQFIVQNSAMYECEGGTIDGSTGQCSGRLVPYEGKDLKDNCYHRTSFSIVNDNICLGANSVSVINDNIICRKADGSPAVLMKGEDFRKLCQGVAETAVYKYIANEQDEYHVPIPNPNKYVKCENNQPGICVFREKLPFPIPGMPGNSFVINA</sequence>
<dbReference type="OrthoDB" id="6778388at2759"/>
<accession>A0A653BQ25</accession>
<evidence type="ECO:0000256" key="1">
    <source>
        <dbReference type="SAM" id="SignalP"/>
    </source>
</evidence>
<dbReference type="Proteomes" id="UP000410492">
    <property type="component" value="Unassembled WGS sequence"/>
</dbReference>